<gene>
    <name evidence="1" type="ORF">EJ377_18075</name>
</gene>
<dbReference type="EMBL" id="RYFC01000003">
    <property type="protein sequence ID" value="RTZ46293.1"/>
    <property type="molecule type" value="Genomic_DNA"/>
</dbReference>
<dbReference type="SUPFAM" id="SSF143081">
    <property type="entry name" value="BB1717-like"/>
    <property type="match status" value="1"/>
</dbReference>
<dbReference type="InterPro" id="IPR036590">
    <property type="entry name" value="SRAP-like"/>
</dbReference>
<sequence length="103" mass="11953">MNRSKQQINILITLVSKQGLFFIAAIWQNWTDKDTGETVDTVALVTTEANPLMRQIHNSKNLMPTMLPDELAWEWMMQDLSEERITELATYQINTSEMEAYTN</sequence>
<reference evidence="1 2" key="1">
    <citation type="submission" date="2018-12" db="EMBL/GenBank/DDBJ databases">
        <title>Draft Genome Sequence of Chryseobacterium arthrosphaerae strain ED882-96 Isolated from the Blood of a Patient with Liver Cirrhosis in Taiwan.</title>
        <authorList>
            <person name="Lin J.-N."/>
            <person name="Lai C.-H."/>
            <person name="Yang C.-H."/>
            <person name="Huang Y.-H."/>
        </authorList>
    </citation>
    <scope>NUCLEOTIDE SEQUENCE [LARGE SCALE GENOMIC DNA]</scope>
    <source>
        <strain evidence="1 2">ED882-96</strain>
    </source>
</reference>
<dbReference type="Pfam" id="PF02586">
    <property type="entry name" value="SRAP"/>
    <property type="match status" value="1"/>
</dbReference>
<name>A0A3S0Q4K8_9FLAO</name>
<evidence type="ECO:0000313" key="1">
    <source>
        <dbReference type="EMBL" id="RTZ46293.1"/>
    </source>
</evidence>
<dbReference type="GO" id="GO:0106300">
    <property type="term" value="P:protein-DNA covalent cross-linking repair"/>
    <property type="evidence" value="ECO:0007669"/>
    <property type="project" value="InterPro"/>
</dbReference>
<comment type="caution">
    <text evidence="1">The sequence shown here is derived from an EMBL/GenBank/DDBJ whole genome shotgun (WGS) entry which is preliminary data.</text>
</comment>
<evidence type="ECO:0008006" key="3">
    <source>
        <dbReference type="Google" id="ProtNLM"/>
    </source>
</evidence>
<evidence type="ECO:0000313" key="2">
    <source>
        <dbReference type="Proteomes" id="UP000276953"/>
    </source>
</evidence>
<proteinExistence type="predicted"/>
<dbReference type="Gene3D" id="3.90.1680.10">
    <property type="entry name" value="SOS response associated peptidase-like"/>
    <property type="match status" value="1"/>
</dbReference>
<dbReference type="GO" id="GO:0003697">
    <property type="term" value="F:single-stranded DNA binding"/>
    <property type="evidence" value="ECO:0007669"/>
    <property type="project" value="InterPro"/>
</dbReference>
<dbReference type="InterPro" id="IPR003738">
    <property type="entry name" value="SRAP"/>
</dbReference>
<accession>A0A3S0Q4K8</accession>
<dbReference type="Proteomes" id="UP000276953">
    <property type="component" value="Unassembled WGS sequence"/>
</dbReference>
<organism evidence="1 2">
    <name type="scientific">Chryseobacterium arthrosphaerae</name>
    <dbReference type="NCBI Taxonomy" id="651561"/>
    <lineage>
        <taxon>Bacteria</taxon>
        <taxon>Pseudomonadati</taxon>
        <taxon>Bacteroidota</taxon>
        <taxon>Flavobacteriia</taxon>
        <taxon>Flavobacteriales</taxon>
        <taxon>Weeksellaceae</taxon>
        <taxon>Chryseobacterium group</taxon>
        <taxon>Chryseobacterium</taxon>
    </lineage>
</organism>
<dbReference type="AlphaFoldDB" id="A0A3S0Q4K8"/>
<protein>
    <recommendedName>
        <fullName evidence="3">Abasic site processing protein</fullName>
    </recommendedName>
</protein>